<name>A0ABT9V1R9_9BACL</name>
<keyword evidence="1" id="KW-0966">Cell projection</keyword>
<evidence type="ECO:0000313" key="1">
    <source>
        <dbReference type="EMBL" id="MDQ0154897.1"/>
    </source>
</evidence>
<dbReference type="Proteomes" id="UP001231362">
    <property type="component" value="Unassembled WGS sequence"/>
</dbReference>
<organism evidence="1 2">
    <name type="scientific">Anoxybacillus andreesenii</name>
    <dbReference type="NCBI Taxonomy" id="1325932"/>
    <lineage>
        <taxon>Bacteria</taxon>
        <taxon>Bacillati</taxon>
        <taxon>Bacillota</taxon>
        <taxon>Bacilli</taxon>
        <taxon>Bacillales</taxon>
        <taxon>Anoxybacillaceae</taxon>
        <taxon>Anoxybacillus</taxon>
    </lineage>
</organism>
<sequence length="134" mass="14572">MGNVKRQNIVLVAVIILLAGVGLASMFFGNAGEVKPIAAESMSDQERAELDVAVLTEELSAFDISKINVNYSGDIISVYIDKKTSEQYVEDYAKDVVDAVKSALVTRKSDMTLEKDRYNVTVYGTDGLIKIAST</sequence>
<reference evidence="1 2" key="1">
    <citation type="submission" date="2023-07" db="EMBL/GenBank/DDBJ databases">
        <title>Genomic Encyclopedia of Type Strains, Phase IV (KMG-IV): sequencing the most valuable type-strain genomes for metagenomic binning, comparative biology and taxonomic classification.</title>
        <authorList>
            <person name="Goeker M."/>
        </authorList>
    </citation>
    <scope>NUCLEOTIDE SEQUENCE [LARGE SCALE GENOMIC DNA]</scope>
    <source>
        <strain evidence="1 2">DSM 23948</strain>
    </source>
</reference>
<keyword evidence="1" id="KW-0282">Flagellum</keyword>
<dbReference type="EMBL" id="JAUSTU010000004">
    <property type="protein sequence ID" value="MDQ0154897.1"/>
    <property type="molecule type" value="Genomic_DNA"/>
</dbReference>
<comment type="caution">
    <text evidence="1">The sequence shown here is derived from an EMBL/GenBank/DDBJ whole genome shotgun (WGS) entry which is preliminary data.</text>
</comment>
<protein>
    <submittedName>
        <fullName evidence="1">Flagellar basal body-associated protein FliL</fullName>
    </submittedName>
</protein>
<keyword evidence="1" id="KW-0969">Cilium</keyword>
<keyword evidence="2" id="KW-1185">Reference proteome</keyword>
<proteinExistence type="predicted"/>
<dbReference type="RefSeq" id="WP_307149479.1">
    <property type="nucleotide sequence ID" value="NZ_JAUSTU010000004.1"/>
</dbReference>
<accession>A0ABT9V1R9</accession>
<evidence type="ECO:0000313" key="2">
    <source>
        <dbReference type="Proteomes" id="UP001231362"/>
    </source>
</evidence>
<gene>
    <name evidence="1" type="ORF">J2S07_001201</name>
</gene>